<dbReference type="Pfam" id="PF00415">
    <property type="entry name" value="RCC1"/>
    <property type="match status" value="3"/>
</dbReference>
<evidence type="ECO:0008006" key="3">
    <source>
        <dbReference type="Google" id="ProtNLM"/>
    </source>
</evidence>
<dbReference type="SUPFAM" id="SSF50985">
    <property type="entry name" value="RCC1/BLIP-II"/>
    <property type="match status" value="1"/>
</dbReference>
<evidence type="ECO:0000313" key="2">
    <source>
        <dbReference type="Proteomes" id="UP000215563"/>
    </source>
</evidence>
<dbReference type="Proteomes" id="UP000215563">
    <property type="component" value="Unassembled WGS sequence"/>
</dbReference>
<dbReference type="InterPro" id="IPR051553">
    <property type="entry name" value="Ran_GTPase-activating"/>
</dbReference>
<dbReference type="InterPro" id="IPR000408">
    <property type="entry name" value="Reg_chr_condens"/>
</dbReference>
<dbReference type="EMBL" id="NMQU01000014">
    <property type="protein sequence ID" value="OXM54027.1"/>
    <property type="molecule type" value="Genomic_DNA"/>
</dbReference>
<dbReference type="OrthoDB" id="9796385at2"/>
<name>A0A229S521_AMYAL</name>
<dbReference type="GO" id="GO:0005737">
    <property type="term" value="C:cytoplasm"/>
    <property type="evidence" value="ECO:0007669"/>
    <property type="project" value="TreeGrafter"/>
</dbReference>
<dbReference type="InterPro" id="IPR009091">
    <property type="entry name" value="RCC1/BLIP-II"/>
</dbReference>
<dbReference type="PROSITE" id="PS50012">
    <property type="entry name" value="RCC1_3"/>
    <property type="match status" value="5"/>
</dbReference>
<sequence>MITTLGPGGAKDIRAFPWSGLRVAALVRTADTGTYRREGKFLRPDPGFTGGYMSPALETSRPLSTFRSRVAALAAGILTLSSAVTGFAAEAAPATALSSPASSFTAVQPTRFLDTVRGVGVPVGPVGARTTVTGSAAGLAPEGTTAIVLNLWAEGPTADTAVTVFPHGTARPGLPNLLVQNGKRRSNQVTVQVGADRTLDFYNESGSTHLVASIMGYYTTAPGSRYTPVSAMPLPISSIGPNATTRVSLTDKVPATATAVTFSLTLSQPTVATYVTASPAATPRPTMSSVSAYPGGQGSNLITVKIGANRSIDLYNLAGTVQVEADMVGFYASDYGALFTPVAPERVLDSRSGLGVFDGQPKKIGPKSDLSYRLQPSIPSNALALALNLTGYSATTNTAITAWENRSSSEPPPSVHVVPGQTISVAVAPLVGAIFGSPGTVGDVMRTTYIHNRAGSIDVTADLSGYFTLPPADCLAGCVTTWGSYSWEQGDASPVTMKPFSGLSDVVALAGGADSGFALRADGTVKAWGDTGSGRLGNGWWAGGATTSQSPVPVVGLTSVKAIASGDAKGYALKSDGTVWQWGQNVVVPVQVAGLTGITAIAAARETGYALKSDGTVWSWGGNTRGELGNGSTAASSSTPVRVSGLSGIKTLGATSGSNGYAVKTDGTVTAWGDNAEGQLGNGVTCTAPSGCFSRVPVQVSGLTGVTSVTGTWARAFALKSDGTVFGWGDNRSGGLGNGSDCSSNCASPTPVQVRDVTDAKAIGRGGYAVRADGTVLGWGSNDSFGLGGAVMSYPYYTTVPVEIPGLSGVKAVTDGLALR</sequence>
<comment type="caution">
    <text evidence="1">The sequence shown here is derived from an EMBL/GenBank/DDBJ whole genome shotgun (WGS) entry which is preliminary data.</text>
</comment>
<gene>
    <name evidence="1" type="ORF">CFP75_05335</name>
</gene>
<protein>
    <recommendedName>
        <fullName evidence="3">RCC1 repeat-containing protein</fullName>
    </recommendedName>
</protein>
<keyword evidence="2" id="KW-1185">Reference proteome</keyword>
<accession>A0A229S521</accession>
<dbReference type="PANTHER" id="PTHR45982">
    <property type="entry name" value="REGULATOR OF CHROMOSOME CONDENSATION"/>
    <property type="match status" value="1"/>
</dbReference>
<dbReference type="Gene3D" id="2.130.10.30">
    <property type="entry name" value="Regulator of chromosome condensation 1/beta-lactamase-inhibitor protein II"/>
    <property type="match status" value="2"/>
</dbReference>
<dbReference type="PANTHER" id="PTHR45982:SF1">
    <property type="entry name" value="REGULATOR OF CHROMOSOME CONDENSATION"/>
    <property type="match status" value="1"/>
</dbReference>
<organism evidence="1 2">
    <name type="scientific">Amycolatopsis alba DSM 44262</name>
    <dbReference type="NCBI Taxonomy" id="1125972"/>
    <lineage>
        <taxon>Bacteria</taxon>
        <taxon>Bacillati</taxon>
        <taxon>Actinomycetota</taxon>
        <taxon>Actinomycetes</taxon>
        <taxon>Pseudonocardiales</taxon>
        <taxon>Pseudonocardiaceae</taxon>
        <taxon>Amycolatopsis</taxon>
    </lineage>
</organism>
<dbReference type="GO" id="GO:0005085">
    <property type="term" value="F:guanyl-nucleotide exchange factor activity"/>
    <property type="evidence" value="ECO:0007669"/>
    <property type="project" value="TreeGrafter"/>
</dbReference>
<evidence type="ECO:0000313" key="1">
    <source>
        <dbReference type="EMBL" id="OXM54027.1"/>
    </source>
</evidence>
<proteinExistence type="predicted"/>
<reference evidence="1 2" key="1">
    <citation type="submission" date="2017-07" db="EMBL/GenBank/DDBJ databases">
        <title>Amycolatopsis alba DSM 44262 Genome sequencing and assembly.</title>
        <authorList>
            <person name="Kaur N."/>
            <person name="Mayilraj S."/>
        </authorList>
    </citation>
    <scope>NUCLEOTIDE SEQUENCE [LARGE SCALE GENOMIC DNA]</scope>
    <source>
        <strain evidence="1 2">DSM 44262</strain>
    </source>
</reference>
<dbReference type="AlphaFoldDB" id="A0A229S521"/>